<gene>
    <name evidence="3" type="ORF">EJN92_18300</name>
</gene>
<dbReference type="OrthoDB" id="9122461at2"/>
<feature type="domain" description="Peptidase M60" evidence="2">
    <location>
        <begin position="519"/>
        <end position="842"/>
    </location>
</feature>
<dbReference type="Pfam" id="PF18650">
    <property type="entry name" value="IMPa_N_2"/>
    <property type="match status" value="1"/>
</dbReference>
<dbReference type="KEGG" id="upv:EJN92_18300"/>
<feature type="region of interest" description="Disordered" evidence="1">
    <location>
        <begin position="34"/>
        <end position="92"/>
    </location>
</feature>
<dbReference type="SMART" id="SM01276">
    <property type="entry name" value="M60-like"/>
    <property type="match status" value="1"/>
</dbReference>
<feature type="compositionally biased region" description="Pro residues" evidence="1">
    <location>
        <begin position="82"/>
        <end position="92"/>
    </location>
</feature>
<dbReference type="InterPro" id="IPR042279">
    <property type="entry name" value="Pep_M60_3"/>
</dbReference>
<dbReference type="NCBIfam" id="NF038322">
    <property type="entry name" value="ImpA_fam_HExGH"/>
    <property type="match status" value="1"/>
</dbReference>
<evidence type="ECO:0000313" key="4">
    <source>
        <dbReference type="Proteomes" id="UP000275663"/>
    </source>
</evidence>
<proteinExistence type="predicted"/>
<dbReference type="InterPro" id="IPR031161">
    <property type="entry name" value="Peptidase_M60_dom"/>
</dbReference>
<accession>A0A3Q9BTT6</accession>
<evidence type="ECO:0000259" key="2">
    <source>
        <dbReference type="PROSITE" id="PS51723"/>
    </source>
</evidence>
<organism evidence="3 4">
    <name type="scientific">Undibacterium parvum</name>
    <dbReference type="NCBI Taxonomy" id="401471"/>
    <lineage>
        <taxon>Bacteria</taxon>
        <taxon>Pseudomonadati</taxon>
        <taxon>Pseudomonadota</taxon>
        <taxon>Betaproteobacteria</taxon>
        <taxon>Burkholderiales</taxon>
        <taxon>Oxalobacteraceae</taxon>
        <taxon>Undibacterium</taxon>
    </lineage>
</organism>
<dbReference type="PROSITE" id="PS51257">
    <property type="entry name" value="PROKAR_LIPOPROTEIN"/>
    <property type="match status" value="1"/>
</dbReference>
<dbReference type="Proteomes" id="UP000275663">
    <property type="component" value="Chromosome"/>
</dbReference>
<name>A0A3Q9BTT6_9BURK</name>
<sequence length="986" mass="104994">MNNRILISLLATMLLTVGCGSGEAIKIFDAAPPGAVTPPPSPETGGEEPDHVVTVPPVLNPDGSGGTVPPVTNPDGSGGANPPNPPPLDPAPPLTVPPVVVIPPSVGIPPIVADDSIAKAMISGDASGLDAKAKLTLLQQAQNIALDVRNFQTSTLSKILQKNGADLSQALTFSNSSISVSLQNSTSGMSFLSADNGNGMAALTQVGAGRGMAYGADVLGWMAGTSAQQQHLPLFTRAFTWLINGDPDLALPTSIKFTTAGYNANNVRALLTRLGSAGAEQKCDLPDVNNTCWQNADLLVFGGDTQDTAGLTAQVQKYLAAGKAVIYMAPNWIESSGGRKVASAMGMELGGYPGNYFQGATGLTISASRTSVDSLARADKMGTLIVTIQKLMDDKLDWDFKADASPTNPISQIHNELAALHGKGINLFQLPTMDLHKKLVLWADLWRPSIDKYGKMPPEQRATATDFLRAYASDSWVVFNRSKTSIAPLGYGDFMPKEAQNIAVSADWEDLDVTIAQGGGITAIGRAAIPGKTVTIQILDAAGGNLGLQSGYARSYGNPLSDGKKYAHPRRPISFNVPIAAAKDNVFVTPFGGPLYLNYNGMSGGSVVKLRVKGTAKYGHFDFTKNMSQTEIDAASAAIKSKTFGWQTNKFVGGEVHQTNAYALSVIGNTEPKDYVLNDLRARLFDSNHIANGYSNMPMAAAVSGLCADLSWTCDGAMHRAPGVQHFIGWIAACGWLCSGNPSDGFTGVASGWGWWHELGHNTVQRVHHIVPPGTAGCVVECDNNILSSASALRQYGLDNKLDWNGDRIDHKGLYQFIVDSRATGKTGEAQRLDMQNKLWNGGQNAMRAVHFQLGFLYTKYRRGMAVPTPDASLEYLTMLTKGDRLVSKDWTVANAAKYGMGRYTTNAITNHDLLYVLSSKIIGKDMRTYFAAYGLPLDQKSLDSIADLKLDIAPLTFYALAPGKGNQLATGTWLDIEAATPAYPF</sequence>
<evidence type="ECO:0000313" key="3">
    <source>
        <dbReference type="EMBL" id="AZP13767.1"/>
    </source>
</evidence>
<dbReference type="PROSITE" id="PS51723">
    <property type="entry name" value="PEPTIDASE_M60"/>
    <property type="match status" value="1"/>
</dbReference>
<dbReference type="InterPro" id="IPR040711">
    <property type="entry name" value="IMPa_N_2"/>
</dbReference>
<dbReference type="Pfam" id="PF18642">
    <property type="entry name" value="IMPa_helical"/>
    <property type="match status" value="1"/>
</dbReference>
<dbReference type="Gene3D" id="1.10.390.30">
    <property type="entry name" value="Peptidase M60, enhancin-like domain 3"/>
    <property type="match status" value="1"/>
</dbReference>
<dbReference type="InterPro" id="IPR041549">
    <property type="entry name" value="IMPa_helical"/>
</dbReference>
<keyword evidence="4" id="KW-1185">Reference proteome</keyword>
<dbReference type="RefSeq" id="WP_126129136.1">
    <property type="nucleotide sequence ID" value="NZ_CP034464.1"/>
</dbReference>
<protein>
    <recommendedName>
        <fullName evidence="2">Peptidase M60 domain-containing protein</fullName>
    </recommendedName>
</protein>
<dbReference type="AlphaFoldDB" id="A0A3Q9BTT6"/>
<evidence type="ECO:0000256" key="1">
    <source>
        <dbReference type="SAM" id="MobiDB-lite"/>
    </source>
</evidence>
<reference evidence="3 4" key="1">
    <citation type="journal article" date="2011" name="Int. J. Syst. Evol. Microbiol.">
        <title>Description of Undibacterium oligocarboniphilum sp. nov., isolated from purified water, and Undibacterium pigrum strain CCUG 49012 as the type strain of Undibacterium parvum sp. nov., and emended descriptions of the genus Undibacterium and the species Undibacterium pigrum.</title>
        <authorList>
            <person name="Eder W."/>
            <person name="Wanner G."/>
            <person name="Ludwig W."/>
            <person name="Busse H.J."/>
            <person name="Ziemke-Kageler F."/>
            <person name="Lang E."/>
        </authorList>
    </citation>
    <scope>NUCLEOTIDE SEQUENCE [LARGE SCALE GENOMIC DNA]</scope>
    <source>
        <strain evidence="3 4">DSM 23061</strain>
    </source>
</reference>
<dbReference type="EMBL" id="CP034464">
    <property type="protein sequence ID" value="AZP13767.1"/>
    <property type="molecule type" value="Genomic_DNA"/>
</dbReference>